<evidence type="ECO:0000313" key="4">
    <source>
        <dbReference type="Proteomes" id="UP000297890"/>
    </source>
</evidence>
<comment type="caution">
    <text evidence="3">The sequence shown here is derived from an EMBL/GenBank/DDBJ whole genome shotgun (WGS) entry which is preliminary data.</text>
</comment>
<dbReference type="InterPro" id="IPR009097">
    <property type="entry name" value="Cyclic_Pdiesterase"/>
</dbReference>
<dbReference type="InterPro" id="IPR004175">
    <property type="entry name" value="RNA_CPDase"/>
</dbReference>
<name>A0A4Z0FCR2_9GAMM</name>
<reference evidence="3 4" key="1">
    <citation type="journal article" date="2019" name="ISME J.">
        <title>Candidatus Macondimonas diazotrophica, a novel gammaproteobacterial genus dominating crude-oil-contaminated coastal sediments.</title>
        <authorList>
            <person name="Karthikeyan S."/>
            <person name="Konstantinidis K."/>
        </authorList>
    </citation>
    <scope>NUCLEOTIDE SEQUENCE [LARGE SCALE GENOMIC DNA]</scope>
    <source>
        <strain evidence="3 4">KTK01</strain>
    </source>
</reference>
<dbReference type="Pfam" id="PF13563">
    <property type="entry name" value="2_5_RNA_ligase2"/>
    <property type="match status" value="1"/>
</dbReference>
<feature type="short sequence motif" description="HXTX 1" evidence="2">
    <location>
        <begin position="54"/>
        <end position="57"/>
    </location>
</feature>
<evidence type="ECO:0000256" key="2">
    <source>
        <dbReference type="HAMAP-Rule" id="MF_01940"/>
    </source>
</evidence>
<dbReference type="Gene3D" id="3.90.1140.10">
    <property type="entry name" value="Cyclic phosphodiesterase"/>
    <property type="match status" value="1"/>
</dbReference>
<comment type="function">
    <text evidence="2">Hydrolyzes RNA 2',3'-cyclic phosphodiester to an RNA 2'-phosphomonoester.</text>
</comment>
<feature type="short sequence motif" description="HXTX 2" evidence="2">
    <location>
        <begin position="140"/>
        <end position="143"/>
    </location>
</feature>
<feature type="active site" description="Proton donor" evidence="2">
    <location>
        <position position="54"/>
    </location>
</feature>
<keyword evidence="1 2" id="KW-0378">Hydrolase</keyword>
<dbReference type="EC" id="3.1.4.58" evidence="2"/>
<protein>
    <recommendedName>
        <fullName evidence="2">RNA 2',3'-cyclic phosphodiesterase</fullName>
        <shortName evidence="2">RNA 2',3'-CPDase</shortName>
        <ecNumber evidence="2">3.1.4.58</ecNumber>
    </recommendedName>
</protein>
<dbReference type="GO" id="GO:0004113">
    <property type="term" value="F:2',3'-cyclic-nucleotide 3'-phosphodiesterase activity"/>
    <property type="evidence" value="ECO:0007669"/>
    <property type="project" value="InterPro"/>
</dbReference>
<organism evidence="3 4">
    <name type="scientific">Candidatus Macondimonas diazotrophica</name>
    <dbReference type="NCBI Taxonomy" id="2305248"/>
    <lineage>
        <taxon>Bacteria</taxon>
        <taxon>Pseudomonadati</taxon>
        <taxon>Pseudomonadota</taxon>
        <taxon>Gammaproteobacteria</taxon>
        <taxon>Chromatiales</taxon>
        <taxon>Ectothiorhodospiraceae</taxon>
        <taxon>Candidatus Macondimonas</taxon>
    </lineage>
</organism>
<dbReference type="HAMAP" id="MF_01940">
    <property type="entry name" value="RNA_CPDase"/>
    <property type="match status" value="1"/>
</dbReference>
<dbReference type="EMBL" id="SRIO01000002">
    <property type="protein sequence ID" value="TFZ83822.1"/>
    <property type="molecule type" value="Genomic_DNA"/>
</dbReference>
<comment type="catalytic activity">
    <reaction evidence="2">
        <text>a 3'-end 2',3'-cyclophospho-ribonucleotide-RNA + H2O = a 3'-end 2'-phospho-ribonucleotide-RNA + H(+)</text>
        <dbReference type="Rhea" id="RHEA:11828"/>
        <dbReference type="Rhea" id="RHEA-COMP:10464"/>
        <dbReference type="Rhea" id="RHEA-COMP:17353"/>
        <dbReference type="ChEBI" id="CHEBI:15377"/>
        <dbReference type="ChEBI" id="CHEBI:15378"/>
        <dbReference type="ChEBI" id="CHEBI:83064"/>
        <dbReference type="ChEBI" id="CHEBI:173113"/>
        <dbReference type="EC" id="3.1.4.58"/>
    </reaction>
</comment>
<dbReference type="AlphaFoldDB" id="A0A4Z0FCR2"/>
<dbReference type="OrthoDB" id="7061261at2"/>
<evidence type="ECO:0000313" key="3">
    <source>
        <dbReference type="EMBL" id="TFZ83822.1"/>
    </source>
</evidence>
<feature type="active site" description="Proton acceptor" evidence="2">
    <location>
        <position position="140"/>
    </location>
</feature>
<dbReference type="SUPFAM" id="SSF55144">
    <property type="entry name" value="LigT-like"/>
    <property type="match status" value="1"/>
</dbReference>
<keyword evidence="4" id="KW-1185">Reference proteome</keyword>
<dbReference type="GO" id="GO:0008664">
    <property type="term" value="F:RNA 2',3'-cyclic 3'-phosphodiesterase activity"/>
    <property type="evidence" value="ECO:0007669"/>
    <property type="project" value="UniProtKB-EC"/>
</dbReference>
<comment type="similarity">
    <text evidence="2">Belongs to the 2H phosphoesterase superfamily. ThpR family.</text>
</comment>
<dbReference type="NCBIfam" id="TIGR02258">
    <property type="entry name" value="2_5_ligase"/>
    <property type="match status" value="1"/>
</dbReference>
<gene>
    <name evidence="3" type="primary">thpR</name>
    <name evidence="3" type="ORF">E4680_02265</name>
</gene>
<dbReference type="PANTHER" id="PTHR35561">
    <property type="entry name" value="RNA 2',3'-CYCLIC PHOSPHODIESTERASE"/>
    <property type="match status" value="1"/>
</dbReference>
<sequence>MRDSTITRAERDGRRRLFFGLRPSADCASSWLQGARLALGEPDWLRWQAPADVHLTIHFLGMVETAAQARLIGTVTAEIAGQRPFAIHAERGLWFPDALRPVVLAMSVTRGVSLTHLAARVANAVRDASLSSDPRPFQPHITLARLRRRHPALPVAPSLSAGRFSASELILFESAGAGGPVRYHPCHVFRFTGSVSA</sequence>
<dbReference type="Proteomes" id="UP000297890">
    <property type="component" value="Unassembled WGS sequence"/>
</dbReference>
<accession>A0A4Z0FCR2</accession>
<proteinExistence type="inferred from homology"/>
<dbReference type="PANTHER" id="PTHR35561:SF1">
    <property type="entry name" value="RNA 2',3'-CYCLIC PHOSPHODIESTERASE"/>
    <property type="match status" value="1"/>
</dbReference>
<dbReference type="RefSeq" id="WP_135280749.1">
    <property type="nucleotide sequence ID" value="NZ_SRIO01000002.1"/>
</dbReference>
<evidence type="ECO:0000256" key="1">
    <source>
        <dbReference type="ARBA" id="ARBA00022801"/>
    </source>
</evidence>